<dbReference type="AlphaFoldDB" id="A0ABD0TX83"/>
<proteinExistence type="predicted"/>
<feature type="region of interest" description="Disordered" evidence="1">
    <location>
        <begin position="19"/>
        <end position="142"/>
    </location>
</feature>
<dbReference type="EMBL" id="JANQDX010000019">
    <property type="protein sequence ID" value="KAL0904263.1"/>
    <property type="molecule type" value="Genomic_DNA"/>
</dbReference>
<evidence type="ECO:0000313" key="3">
    <source>
        <dbReference type="Proteomes" id="UP001552299"/>
    </source>
</evidence>
<reference evidence="2 3" key="1">
    <citation type="journal article" date="2024" name="Plant Biotechnol. J.">
        <title>Dendrobium thyrsiflorum genome and its molecular insights into genes involved in important horticultural traits.</title>
        <authorList>
            <person name="Chen B."/>
            <person name="Wang J.Y."/>
            <person name="Zheng P.J."/>
            <person name="Li K.L."/>
            <person name="Liang Y.M."/>
            <person name="Chen X.F."/>
            <person name="Zhang C."/>
            <person name="Zhao X."/>
            <person name="He X."/>
            <person name="Zhang G.Q."/>
            <person name="Liu Z.J."/>
            <person name="Xu Q."/>
        </authorList>
    </citation>
    <scope>NUCLEOTIDE SEQUENCE [LARGE SCALE GENOMIC DNA]</scope>
    <source>
        <strain evidence="2">GZMU011</strain>
    </source>
</reference>
<evidence type="ECO:0000313" key="2">
    <source>
        <dbReference type="EMBL" id="KAL0904263.1"/>
    </source>
</evidence>
<comment type="caution">
    <text evidence="2">The sequence shown here is derived from an EMBL/GenBank/DDBJ whole genome shotgun (WGS) entry which is preliminary data.</text>
</comment>
<feature type="compositionally biased region" description="Polar residues" evidence="1">
    <location>
        <begin position="105"/>
        <end position="116"/>
    </location>
</feature>
<gene>
    <name evidence="2" type="ORF">M5K25_026348</name>
</gene>
<evidence type="ECO:0000256" key="1">
    <source>
        <dbReference type="SAM" id="MobiDB-lite"/>
    </source>
</evidence>
<accession>A0ABD0TX83</accession>
<sequence length="456" mass="50025">MVNPGIAKSLGLEDLRDLAERSTRRRGSYLRSLQAPVERRRSGVGVGAEADVGEQAPVGASNQKCRNFRSHGRETSSMERLDSDKGAEEEAHGGEEATFAVASSGVASDQSVVTSDRTGRERLRTSEVQQRQGSREGKRDGFVRMPLPRSLFSLNAQTSCDVGDVANVRRARLDSNGSTNAPQQMWYASRAKHGSRHKHDVNLNKHEDFLILQEMTLISSYQTWMNWFGQASRLAYPSAGPFQRRILGYDVQVSRPDVLPAELVVFLLFFQLSQQSSALDELGETVVQVLLSEESGLQMRTRHSSPCCNCRKINASELDGSSSTTSVDNSICQLDSGSSSQMDGFDVIGEHTGDDHDRNIMVPFGGKPSGSEGPGRNRLPTVPFDGKTIGAAPVSHPTALEKSAYRRFAGPSRTSKKRLLDHPFRHKHRDALPPTTSRRRVCRGKDGGAGVYTLNL</sequence>
<organism evidence="2 3">
    <name type="scientific">Dendrobium thyrsiflorum</name>
    <name type="common">Pinecone-like raceme dendrobium</name>
    <name type="synonym">Orchid</name>
    <dbReference type="NCBI Taxonomy" id="117978"/>
    <lineage>
        <taxon>Eukaryota</taxon>
        <taxon>Viridiplantae</taxon>
        <taxon>Streptophyta</taxon>
        <taxon>Embryophyta</taxon>
        <taxon>Tracheophyta</taxon>
        <taxon>Spermatophyta</taxon>
        <taxon>Magnoliopsida</taxon>
        <taxon>Liliopsida</taxon>
        <taxon>Asparagales</taxon>
        <taxon>Orchidaceae</taxon>
        <taxon>Epidendroideae</taxon>
        <taxon>Malaxideae</taxon>
        <taxon>Dendrobiinae</taxon>
        <taxon>Dendrobium</taxon>
    </lineage>
</organism>
<keyword evidence="3" id="KW-1185">Reference proteome</keyword>
<feature type="compositionally biased region" description="Basic and acidic residues" evidence="1">
    <location>
        <begin position="133"/>
        <end position="142"/>
    </location>
</feature>
<protein>
    <submittedName>
        <fullName evidence="2">Uncharacterized protein</fullName>
    </submittedName>
</protein>
<dbReference type="Proteomes" id="UP001552299">
    <property type="component" value="Unassembled WGS sequence"/>
</dbReference>
<feature type="compositionally biased region" description="Basic and acidic residues" evidence="1">
    <location>
        <begin position="71"/>
        <end position="95"/>
    </location>
</feature>
<name>A0ABD0TX83_DENTH</name>